<dbReference type="PROSITE" id="PS50975">
    <property type="entry name" value="ATP_GRASP"/>
    <property type="match status" value="1"/>
</dbReference>
<dbReference type="AlphaFoldDB" id="A0A0R3SW25"/>
<accession>A0A0R3SW25</accession>
<dbReference type="Pfam" id="PF03133">
    <property type="entry name" value="TTL"/>
    <property type="match status" value="1"/>
</dbReference>
<sequence>MGQNSSKLILKGASYQEDQFIMSTDEDDPVKTDSNTKSEESINQPTLPKPKFFMNCSNGSHIVLPQLNRLGWDRATSINDIDNCFLKWTETVTQQNYQDFKEGKCMVNHIPNCGLFCNKLGLLLSLRNYSEKIGLNENQENPFNFIPETYWLGDYNERAKFLNQLSNGQIWIMKPCGSNQGRGICLIHSKEEFHRIERIQEEGFQQHRIVQKYIASPLLLNKRKFDIRCYLMIVSTMPYLVLFAPGYIRLSLHKYDVDDTSLITHLTNQCIQKKDPAYANSKEDSVWTFAMLNEYINRNVAPDKRLPYSWVVRNLLPEMRKISKRVFAAVKDKLACRMGFFEIFGMDFMIDDNMKVWLIEINTNPAMTTNCEVLKQVIPPIVRRFINISVECFEKARRWQPLLPIHGIFPRNTSKIRDISWNVLLKDRQEYFNNSGLPSSFTVLYNERLSSAISRQADCYKIPLDLWLPPKPNSLSISSATFSSSDKMLIRSVPDQLHKQRKLKEIKTGRSSAPSFNGVSIRPYGLNRLQNDRFLSSPKLANLPARKSNTVGAYGVGNANVLRQLESSGNLSKDFVNYEKLKRSPRNSIEPNNMLQLIQGVEFRSMERNTN</sequence>
<dbReference type="InterPro" id="IPR027752">
    <property type="entry name" value="TTLL10"/>
</dbReference>
<feature type="region of interest" description="Disordered" evidence="2">
    <location>
        <begin position="21"/>
        <end position="45"/>
    </location>
</feature>
<reference evidence="6" key="1">
    <citation type="submission" date="2017-02" db="UniProtKB">
        <authorList>
            <consortium name="WormBaseParasite"/>
        </authorList>
    </citation>
    <scope>IDENTIFICATION</scope>
</reference>
<dbReference type="STRING" id="6216.A0A0R3SW25"/>
<evidence type="ECO:0000256" key="1">
    <source>
        <dbReference type="PROSITE-ProRule" id="PRU00409"/>
    </source>
</evidence>
<evidence type="ECO:0000313" key="4">
    <source>
        <dbReference type="EMBL" id="VDL62248.1"/>
    </source>
</evidence>
<dbReference type="GO" id="GO:0046872">
    <property type="term" value="F:metal ion binding"/>
    <property type="evidence" value="ECO:0007669"/>
    <property type="project" value="InterPro"/>
</dbReference>
<keyword evidence="1" id="KW-0067">ATP-binding</keyword>
<dbReference type="Proteomes" id="UP000274504">
    <property type="component" value="Unassembled WGS sequence"/>
</dbReference>
<dbReference type="GO" id="GO:0005524">
    <property type="term" value="F:ATP binding"/>
    <property type="evidence" value="ECO:0007669"/>
    <property type="project" value="UniProtKB-UniRule"/>
</dbReference>
<dbReference type="PROSITE" id="PS51221">
    <property type="entry name" value="TTL"/>
    <property type="match status" value="1"/>
</dbReference>
<dbReference type="OrthoDB" id="202825at2759"/>
<dbReference type="WBParaSite" id="HDID_0000983101-mRNA-1">
    <property type="protein sequence ID" value="HDID_0000983101-mRNA-1"/>
    <property type="gene ID" value="HDID_0000983101"/>
</dbReference>
<evidence type="ECO:0000259" key="3">
    <source>
        <dbReference type="PROSITE" id="PS50975"/>
    </source>
</evidence>
<feature type="domain" description="ATP-grasp" evidence="3">
    <location>
        <begin position="127"/>
        <end position="390"/>
    </location>
</feature>
<organism evidence="6">
    <name type="scientific">Hymenolepis diminuta</name>
    <name type="common">Rat tapeworm</name>
    <dbReference type="NCBI Taxonomy" id="6216"/>
    <lineage>
        <taxon>Eukaryota</taxon>
        <taxon>Metazoa</taxon>
        <taxon>Spiralia</taxon>
        <taxon>Lophotrochozoa</taxon>
        <taxon>Platyhelminthes</taxon>
        <taxon>Cestoda</taxon>
        <taxon>Eucestoda</taxon>
        <taxon>Cyclophyllidea</taxon>
        <taxon>Hymenolepididae</taxon>
        <taxon>Hymenolepis</taxon>
    </lineage>
</organism>
<feature type="compositionally biased region" description="Basic and acidic residues" evidence="2">
    <location>
        <begin position="29"/>
        <end position="40"/>
    </location>
</feature>
<protein>
    <submittedName>
        <fullName evidence="6">ATP-grasp domain-containing protein</fullName>
    </submittedName>
</protein>
<dbReference type="PANTHER" id="PTHR46810">
    <property type="entry name" value="INACTIVE POLYGLYCYLASE TTLL10"/>
    <property type="match status" value="1"/>
</dbReference>
<evidence type="ECO:0000313" key="6">
    <source>
        <dbReference type="WBParaSite" id="HDID_0000983101-mRNA-1"/>
    </source>
</evidence>
<dbReference type="SUPFAM" id="SSF56059">
    <property type="entry name" value="Glutathione synthetase ATP-binding domain-like"/>
    <property type="match status" value="1"/>
</dbReference>
<dbReference type="Gene3D" id="3.30.470.20">
    <property type="entry name" value="ATP-grasp fold, B domain"/>
    <property type="match status" value="1"/>
</dbReference>
<reference evidence="4 5" key="2">
    <citation type="submission" date="2018-11" db="EMBL/GenBank/DDBJ databases">
        <authorList>
            <consortium name="Pathogen Informatics"/>
        </authorList>
    </citation>
    <scope>NUCLEOTIDE SEQUENCE [LARGE SCALE GENOMIC DNA]</scope>
</reference>
<name>A0A0R3SW25_HYMDI</name>
<dbReference type="PANTHER" id="PTHR46810:SF1">
    <property type="entry name" value="INACTIVE POLYGLYCYLASE TTLL10"/>
    <property type="match status" value="1"/>
</dbReference>
<keyword evidence="1" id="KW-0547">Nucleotide-binding</keyword>
<proteinExistence type="predicted"/>
<evidence type="ECO:0000313" key="5">
    <source>
        <dbReference type="Proteomes" id="UP000274504"/>
    </source>
</evidence>
<dbReference type="EMBL" id="UYSG01011410">
    <property type="protein sequence ID" value="VDL62248.1"/>
    <property type="molecule type" value="Genomic_DNA"/>
</dbReference>
<dbReference type="InterPro" id="IPR011761">
    <property type="entry name" value="ATP-grasp"/>
</dbReference>
<gene>
    <name evidence="4" type="ORF">HDID_LOCUS9829</name>
</gene>
<dbReference type="InterPro" id="IPR004344">
    <property type="entry name" value="TTL/TTLL_fam"/>
</dbReference>
<evidence type="ECO:0000256" key="2">
    <source>
        <dbReference type="SAM" id="MobiDB-lite"/>
    </source>
</evidence>
<dbReference type="GO" id="GO:0070737">
    <property type="term" value="F:protein-glycine ligase activity, elongating"/>
    <property type="evidence" value="ECO:0007669"/>
    <property type="project" value="TreeGrafter"/>
</dbReference>